<dbReference type="Proteomes" id="UP000746690">
    <property type="component" value="Unassembled WGS sequence"/>
</dbReference>
<sequence>MLQKVFFLIVIFLASLELSAQETTLELEKSKDTSSIGQLAAYDAKQTLLGIKHTFTRPFHWKKKDFATIGTVALGAFALSTIDDEGSTFFIRQEPDVPNIFQEAGTRFGSPQVYFIANAGLYGFGLFTKNEKIRKTSVLIISSSFTTGVIQSLSKTAFGRARPGNGYKSTEFRFWSKEAQFHSFPSGHTVLSITMAHAIAKQFDNVWHKAGIYTLGSIAPVSRLFSGVHWLTDVAMGAVLSIAVVDAVDKFLFNTKAYHGTAKEKNRISWRFRFTGNKIGIAGTF</sequence>
<dbReference type="InterPro" id="IPR000326">
    <property type="entry name" value="PAP2/HPO"/>
</dbReference>
<name>A0ABX1S518_9FLAO</name>
<feature type="signal peptide" evidence="1">
    <location>
        <begin position="1"/>
        <end position="20"/>
    </location>
</feature>
<evidence type="ECO:0000259" key="2">
    <source>
        <dbReference type="SMART" id="SM00014"/>
    </source>
</evidence>
<feature type="domain" description="Phosphatidic acid phosphatase type 2/haloperoxidase" evidence="2">
    <location>
        <begin position="140"/>
        <end position="249"/>
    </location>
</feature>
<evidence type="ECO:0000313" key="3">
    <source>
        <dbReference type="EMBL" id="NMH89943.1"/>
    </source>
</evidence>
<feature type="chain" id="PRO_5045775306" evidence="1">
    <location>
        <begin position="21"/>
        <end position="285"/>
    </location>
</feature>
<gene>
    <name evidence="3" type="ORF">HHX25_20760</name>
</gene>
<dbReference type="Pfam" id="PF01569">
    <property type="entry name" value="PAP2"/>
    <property type="match status" value="1"/>
</dbReference>
<dbReference type="SMART" id="SM00014">
    <property type="entry name" value="acidPPc"/>
    <property type="match status" value="1"/>
</dbReference>
<keyword evidence="1" id="KW-0732">Signal</keyword>
<comment type="caution">
    <text evidence="3">The sequence shown here is derived from an EMBL/GenBank/DDBJ whole genome shotgun (WGS) entry which is preliminary data.</text>
</comment>
<dbReference type="InterPro" id="IPR036938">
    <property type="entry name" value="PAP2/HPO_sf"/>
</dbReference>
<evidence type="ECO:0000256" key="1">
    <source>
        <dbReference type="SAM" id="SignalP"/>
    </source>
</evidence>
<organism evidence="3 4">
    <name type="scientific">Flavivirga algicola</name>
    <dbReference type="NCBI Taxonomy" id="2729136"/>
    <lineage>
        <taxon>Bacteria</taxon>
        <taxon>Pseudomonadati</taxon>
        <taxon>Bacteroidota</taxon>
        <taxon>Flavobacteriia</taxon>
        <taxon>Flavobacteriales</taxon>
        <taxon>Flavobacteriaceae</taxon>
        <taxon>Flavivirga</taxon>
    </lineage>
</organism>
<dbReference type="Gene3D" id="1.20.144.10">
    <property type="entry name" value="Phosphatidic acid phosphatase type 2/haloperoxidase"/>
    <property type="match status" value="1"/>
</dbReference>
<reference evidence="3 4" key="1">
    <citation type="submission" date="2020-04" db="EMBL/GenBank/DDBJ databases">
        <title>A Flavivirga sp. nov.</title>
        <authorList>
            <person name="Sun X."/>
        </authorList>
    </citation>
    <scope>NUCLEOTIDE SEQUENCE [LARGE SCALE GENOMIC DNA]</scope>
    <source>
        <strain evidence="3 4">Y03</strain>
    </source>
</reference>
<accession>A0ABX1S518</accession>
<evidence type="ECO:0000313" key="4">
    <source>
        <dbReference type="Proteomes" id="UP000746690"/>
    </source>
</evidence>
<dbReference type="SUPFAM" id="SSF48317">
    <property type="entry name" value="Acid phosphatase/Vanadium-dependent haloperoxidase"/>
    <property type="match status" value="1"/>
</dbReference>
<protein>
    <submittedName>
        <fullName evidence="3">Phosphatase PAP2 family protein</fullName>
    </submittedName>
</protein>
<proteinExistence type="predicted"/>
<keyword evidence="4" id="KW-1185">Reference proteome</keyword>
<dbReference type="EMBL" id="JABBHF010000018">
    <property type="protein sequence ID" value="NMH89943.1"/>
    <property type="molecule type" value="Genomic_DNA"/>
</dbReference>